<proteinExistence type="predicted"/>
<dbReference type="AlphaFoldDB" id="A0A0M3JPS0"/>
<reference evidence="3" key="1">
    <citation type="submission" date="2017-02" db="UniProtKB">
        <authorList>
            <consortium name="WormBaseParasite"/>
        </authorList>
    </citation>
    <scope>IDENTIFICATION</scope>
</reference>
<keyword evidence="2" id="KW-1185">Reference proteome</keyword>
<evidence type="ECO:0000313" key="1">
    <source>
        <dbReference type="EMBL" id="VDK39097.1"/>
    </source>
</evidence>
<name>A0A0M3JPS0_ANISI</name>
<dbReference type="WBParaSite" id="ASIM_0000967001-mRNA-1">
    <property type="protein sequence ID" value="ASIM_0000967001-mRNA-1"/>
    <property type="gene ID" value="ASIM_0000967001"/>
</dbReference>
<sequence length="87" mass="9956">MYTDQMYRYAPRATCSRAVPHCGSAYLFCDLRFNPHCVSKIKLNGNCRRFEGLDACFEGKCINGYCTPDFTPKKVHITLLNRTQLPS</sequence>
<dbReference type="EMBL" id="UYRR01028565">
    <property type="protein sequence ID" value="VDK39097.1"/>
    <property type="molecule type" value="Genomic_DNA"/>
</dbReference>
<evidence type="ECO:0000313" key="2">
    <source>
        <dbReference type="Proteomes" id="UP000267096"/>
    </source>
</evidence>
<reference evidence="1 2" key="2">
    <citation type="submission" date="2018-11" db="EMBL/GenBank/DDBJ databases">
        <authorList>
            <consortium name="Pathogen Informatics"/>
        </authorList>
    </citation>
    <scope>NUCLEOTIDE SEQUENCE [LARGE SCALE GENOMIC DNA]</scope>
</reference>
<organism evidence="3">
    <name type="scientific">Anisakis simplex</name>
    <name type="common">Herring worm</name>
    <dbReference type="NCBI Taxonomy" id="6269"/>
    <lineage>
        <taxon>Eukaryota</taxon>
        <taxon>Metazoa</taxon>
        <taxon>Ecdysozoa</taxon>
        <taxon>Nematoda</taxon>
        <taxon>Chromadorea</taxon>
        <taxon>Rhabditida</taxon>
        <taxon>Spirurina</taxon>
        <taxon>Ascaridomorpha</taxon>
        <taxon>Ascaridoidea</taxon>
        <taxon>Anisakidae</taxon>
        <taxon>Anisakis</taxon>
        <taxon>Anisakis simplex complex</taxon>
    </lineage>
</organism>
<dbReference type="Proteomes" id="UP000267096">
    <property type="component" value="Unassembled WGS sequence"/>
</dbReference>
<evidence type="ECO:0000313" key="3">
    <source>
        <dbReference type="WBParaSite" id="ASIM_0000967001-mRNA-1"/>
    </source>
</evidence>
<protein>
    <submittedName>
        <fullName evidence="3">EB domain-containing protein</fullName>
    </submittedName>
</protein>
<accession>A0A0M3JPS0</accession>
<dbReference type="OrthoDB" id="6132182at2759"/>
<gene>
    <name evidence="1" type="ORF">ASIM_LOCUS9394</name>
</gene>